<proteinExistence type="predicted"/>
<keyword evidence="1" id="KW-0805">Transcription regulation</keyword>
<dbReference type="RefSeq" id="WP_018748965.1">
    <property type="nucleotide sequence ID" value="NZ_BSOZ01000063.1"/>
</dbReference>
<dbReference type="InterPro" id="IPR001647">
    <property type="entry name" value="HTH_TetR"/>
</dbReference>
<dbReference type="PROSITE" id="PS50977">
    <property type="entry name" value="HTH_TETR_2"/>
    <property type="match status" value="1"/>
</dbReference>
<name>A0ABQ6BWP4_9NEIS</name>
<dbReference type="SUPFAM" id="SSF46689">
    <property type="entry name" value="Homeodomain-like"/>
    <property type="match status" value="1"/>
</dbReference>
<dbReference type="Pfam" id="PF16925">
    <property type="entry name" value="TetR_C_13"/>
    <property type="match status" value="1"/>
</dbReference>
<evidence type="ECO:0000256" key="2">
    <source>
        <dbReference type="ARBA" id="ARBA00023125"/>
    </source>
</evidence>
<accession>A0ABQ6BWP4</accession>
<evidence type="ECO:0000313" key="6">
    <source>
        <dbReference type="EMBL" id="GLS05761.1"/>
    </source>
</evidence>
<evidence type="ECO:0000256" key="3">
    <source>
        <dbReference type="ARBA" id="ARBA00023163"/>
    </source>
</evidence>
<comment type="caution">
    <text evidence="6">The sequence shown here is derived from an EMBL/GenBank/DDBJ whole genome shotgun (WGS) entry which is preliminary data.</text>
</comment>
<organism evidence="6 7">
    <name type="scientific">Chitiniphilus shinanonensis</name>
    <dbReference type="NCBI Taxonomy" id="553088"/>
    <lineage>
        <taxon>Bacteria</taxon>
        <taxon>Pseudomonadati</taxon>
        <taxon>Pseudomonadota</taxon>
        <taxon>Betaproteobacteria</taxon>
        <taxon>Neisseriales</taxon>
        <taxon>Chitinibacteraceae</taxon>
        <taxon>Chitiniphilus</taxon>
    </lineage>
</organism>
<reference evidence="7" key="1">
    <citation type="journal article" date="2019" name="Int. J. Syst. Evol. Microbiol.">
        <title>The Global Catalogue of Microorganisms (GCM) 10K type strain sequencing project: providing services to taxonomists for standard genome sequencing and annotation.</title>
        <authorList>
            <consortium name="The Broad Institute Genomics Platform"/>
            <consortium name="The Broad Institute Genome Sequencing Center for Infectious Disease"/>
            <person name="Wu L."/>
            <person name="Ma J."/>
        </authorList>
    </citation>
    <scope>NUCLEOTIDE SEQUENCE [LARGE SCALE GENOMIC DNA]</scope>
    <source>
        <strain evidence="7">NBRC 104970</strain>
    </source>
</reference>
<dbReference type="PANTHER" id="PTHR47506:SF1">
    <property type="entry name" value="HTH-TYPE TRANSCRIPTIONAL REGULATOR YJDC"/>
    <property type="match status" value="1"/>
</dbReference>
<gene>
    <name evidence="6" type="ORF">GCM10007860_29180</name>
</gene>
<dbReference type="InterPro" id="IPR036271">
    <property type="entry name" value="Tet_transcr_reg_TetR-rel_C_sf"/>
</dbReference>
<dbReference type="Proteomes" id="UP001156836">
    <property type="component" value="Unassembled WGS sequence"/>
</dbReference>
<feature type="DNA-binding region" description="H-T-H motif" evidence="4">
    <location>
        <begin position="38"/>
        <end position="57"/>
    </location>
</feature>
<evidence type="ECO:0000256" key="1">
    <source>
        <dbReference type="ARBA" id="ARBA00023015"/>
    </source>
</evidence>
<feature type="domain" description="HTH tetR-type" evidence="5">
    <location>
        <begin position="15"/>
        <end position="75"/>
    </location>
</feature>
<protein>
    <submittedName>
        <fullName evidence="6">TetR family transcriptional regulator</fullName>
    </submittedName>
</protein>
<evidence type="ECO:0000313" key="7">
    <source>
        <dbReference type="Proteomes" id="UP001156836"/>
    </source>
</evidence>
<sequence length="204" mass="22070">MSESGKPARTVVDAASASARILDAAESLFYREGTRAVGVDAVVKQAGVNKMSLYRQFSSKDELLRQYLKRREAMFWGYFDGSVGQHPDDAAAALRQYFSDVTARATRDGYRGCPFVNVAAEYPEPDHFARRFVAEHKRQLLARLTALAAAAGARDPAALARALALLIEGLYTASQTYGTDSPVMAAVPQVADLLIAQALGRDPA</sequence>
<dbReference type="Gene3D" id="1.10.357.10">
    <property type="entry name" value="Tetracycline Repressor, domain 2"/>
    <property type="match status" value="1"/>
</dbReference>
<evidence type="ECO:0000259" key="5">
    <source>
        <dbReference type="PROSITE" id="PS50977"/>
    </source>
</evidence>
<dbReference type="EMBL" id="BSOZ01000063">
    <property type="protein sequence ID" value="GLS05761.1"/>
    <property type="molecule type" value="Genomic_DNA"/>
</dbReference>
<keyword evidence="2 4" id="KW-0238">DNA-binding</keyword>
<dbReference type="Pfam" id="PF00440">
    <property type="entry name" value="TetR_N"/>
    <property type="match status" value="1"/>
</dbReference>
<dbReference type="SUPFAM" id="SSF48498">
    <property type="entry name" value="Tetracyclin repressor-like, C-terminal domain"/>
    <property type="match status" value="1"/>
</dbReference>
<dbReference type="PANTHER" id="PTHR47506">
    <property type="entry name" value="TRANSCRIPTIONAL REGULATORY PROTEIN"/>
    <property type="match status" value="1"/>
</dbReference>
<keyword evidence="3" id="KW-0804">Transcription</keyword>
<evidence type="ECO:0000256" key="4">
    <source>
        <dbReference type="PROSITE-ProRule" id="PRU00335"/>
    </source>
</evidence>
<keyword evidence="7" id="KW-1185">Reference proteome</keyword>
<dbReference type="InterPro" id="IPR011075">
    <property type="entry name" value="TetR_C"/>
</dbReference>
<dbReference type="PRINTS" id="PR00455">
    <property type="entry name" value="HTHTETR"/>
</dbReference>
<dbReference type="InterPro" id="IPR009057">
    <property type="entry name" value="Homeodomain-like_sf"/>
</dbReference>